<sequence length="169" mass="18274">MARLSIENLSNSAPNTPQQPSKSSRFKDLFKGSNSRSSLSPGSNTADLAETSPQGTAENAKSGFRKVGLLPSERTEKLKKQKKGKKRESSRESLERQAKELKDIAVPHGLDTELEASGVRLGGTAGTESNIQEHAVREIRESSEQDLIKNLQEDQGLKAASSQEPASDT</sequence>
<proteinExistence type="predicted"/>
<reference evidence="2" key="1">
    <citation type="journal article" date="2020" name="Stud. Mycol.">
        <title>101 Dothideomycetes genomes: a test case for predicting lifestyles and emergence of pathogens.</title>
        <authorList>
            <person name="Haridas S."/>
            <person name="Albert R."/>
            <person name="Binder M."/>
            <person name="Bloem J."/>
            <person name="Labutti K."/>
            <person name="Salamov A."/>
            <person name="Andreopoulos B."/>
            <person name="Baker S."/>
            <person name="Barry K."/>
            <person name="Bills G."/>
            <person name="Bluhm B."/>
            <person name="Cannon C."/>
            <person name="Castanera R."/>
            <person name="Culley D."/>
            <person name="Daum C."/>
            <person name="Ezra D."/>
            <person name="Gonzalez J."/>
            <person name="Henrissat B."/>
            <person name="Kuo A."/>
            <person name="Liang C."/>
            <person name="Lipzen A."/>
            <person name="Lutzoni F."/>
            <person name="Magnuson J."/>
            <person name="Mondo S."/>
            <person name="Nolan M."/>
            <person name="Ohm R."/>
            <person name="Pangilinan J."/>
            <person name="Park H.-J."/>
            <person name="Ramirez L."/>
            <person name="Alfaro M."/>
            <person name="Sun H."/>
            <person name="Tritt A."/>
            <person name="Yoshinaga Y."/>
            <person name="Zwiers L.-H."/>
            <person name="Turgeon B."/>
            <person name="Goodwin S."/>
            <person name="Spatafora J."/>
            <person name="Crous P."/>
            <person name="Grigoriev I."/>
        </authorList>
    </citation>
    <scope>NUCLEOTIDE SEQUENCE</scope>
    <source>
        <strain evidence="2">CBS 122367</strain>
    </source>
</reference>
<evidence type="ECO:0000313" key="2">
    <source>
        <dbReference type="EMBL" id="KAF2679698.1"/>
    </source>
</evidence>
<dbReference type="OrthoDB" id="3797732at2759"/>
<dbReference type="EMBL" id="MU005601">
    <property type="protein sequence ID" value="KAF2679698.1"/>
    <property type="molecule type" value="Genomic_DNA"/>
</dbReference>
<feature type="compositionally biased region" description="Basic and acidic residues" evidence="1">
    <location>
        <begin position="134"/>
        <end position="156"/>
    </location>
</feature>
<evidence type="ECO:0000256" key="1">
    <source>
        <dbReference type="SAM" id="MobiDB-lite"/>
    </source>
</evidence>
<keyword evidence="3" id="KW-1185">Reference proteome</keyword>
<feature type="non-terminal residue" evidence="2">
    <location>
        <position position="169"/>
    </location>
</feature>
<name>A0A6G1INM4_9PLEO</name>
<feature type="compositionally biased region" description="Polar residues" evidence="1">
    <location>
        <begin position="160"/>
        <end position="169"/>
    </location>
</feature>
<feature type="compositionally biased region" description="Low complexity" evidence="1">
    <location>
        <begin position="32"/>
        <end position="44"/>
    </location>
</feature>
<feature type="region of interest" description="Disordered" evidence="1">
    <location>
        <begin position="1"/>
        <end position="169"/>
    </location>
</feature>
<organism evidence="2 3">
    <name type="scientific">Lentithecium fluviatile CBS 122367</name>
    <dbReference type="NCBI Taxonomy" id="1168545"/>
    <lineage>
        <taxon>Eukaryota</taxon>
        <taxon>Fungi</taxon>
        <taxon>Dikarya</taxon>
        <taxon>Ascomycota</taxon>
        <taxon>Pezizomycotina</taxon>
        <taxon>Dothideomycetes</taxon>
        <taxon>Pleosporomycetidae</taxon>
        <taxon>Pleosporales</taxon>
        <taxon>Massarineae</taxon>
        <taxon>Lentitheciaceae</taxon>
        <taxon>Lentithecium</taxon>
    </lineage>
</organism>
<protein>
    <submittedName>
        <fullName evidence="2">Uncharacterized protein</fullName>
    </submittedName>
</protein>
<dbReference type="Proteomes" id="UP000799291">
    <property type="component" value="Unassembled WGS sequence"/>
</dbReference>
<dbReference type="AlphaFoldDB" id="A0A6G1INM4"/>
<accession>A0A6G1INM4</accession>
<evidence type="ECO:0000313" key="3">
    <source>
        <dbReference type="Proteomes" id="UP000799291"/>
    </source>
</evidence>
<feature type="compositionally biased region" description="Basic and acidic residues" evidence="1">
    <location>
        <begin position="87"/>
        <end position="105"/>
    </location>
</feature>
<gene>
    <name evidence="2" type="ORF">K458DRAFT_422024</name>
</gene>
<feature type="compositionally biased region" description="Polar residues" evidence="1">
    <location>
        <begin position="7"/>
        <end position="23"/>
    </location>
</feature>